<evidence type="ECO:0000313" key="2">
    <source>
        <dbReference type="EMBL" id="QCD79932.1"/>
    </source>
</evidence>
<feature type="region of interest" description="Disordered" evidence="1">
    <location>
        <begin position="1"/>
        <end position="63"/>
    </location>
</feature>
<protein>
    <submittedName>
        <fullName evidence="2">Uncharacterized protein</fullName>
    </submittedName>
</protein>
<dbReference type="AlphaFoldDB" id="A0A4D6KQS8"/>
<reference evidence="2 3" key="1">
    <citation type="submission" date="2019-04" db="EMBL/GenBank/DDBJ databases">
        <title>An improved genome assembly and genetic linkage map for asparagus bean, Vigna unguiculata ssp. sesquipedialis.</title>
        <authorList>
            <person name="Xia Q."/>
            <person name="Zhang R."/>
            <person name="Dong Y."/>
        </authorList>
    </citation>
    <scope>NUCLEOTIDE SEQUENCE [LARGE SCALE GENOMIC DNA]</scope>
    <source>
        <tissue evidence="2">Leaf</tissue>
    </source>
</reference>
<dbReference type="EMBL" id="CP039346">
    <property type="protein sequence ID" value="QCD79932.1"/>
    <property type="molecule type" value="Genomic_DNA"/>
</dbReference>
<evidence type="ECO:0000256" key="1">
    <source>
        <dbReference type="SAM" id="MobiDB-lite"/>
    </source>
</evidence>
<dbReference type="Proteomes" id="UP000501690">
    <property type="component" value="Linkage Group LG2"/>
</dbReference>
<feature type="compositionally biased region" description="Acidic residues" evidence="1">
    <location>
        <begin position="47"/>
        <end position="56"/>
    </location>
</feature>
<name>A0A4D6KQS8_VIGUN</name>
<accession>A0A4D6KQS8</accession>
<gene>
    <name evidence="2" type="ORF">DEO72_LG2g250</name>
</gene>
<evidence type="ECO:0000313" key="3">
    <source>
        <dbReference type="Proteomes" id="UP000501690"/>
    </source>
</evidence>
<proteinExistence type="predicted"/>
<organism evidence="2 3">
    <name type="scientific">Vigna unguiculata</name>
    <name type="common">Cowpea</name>
    <dbReference type="NCBI Taxonomy" id="3917"/>
    <lineage>
        <taxon>Eukaryota</taxon>
        <taxon>Viridiplantae</taxon>
        <taxon>Streptophyta</taxon>
        <taxon>Embryophyta</taxon>
        <taxon>Tracheophyta</taxon>
        <taxon>Spermatophyta</taxon>
        <taxon>Magnoliopsida</taxon>
        <taxon>eudicotyledons</taxon>
        <taxon>Gunneridae</taxon>
        <taxon>Pentapetalae</taxon>
        <taxon>rosids</taxon>
        <taxon>fabids</taxon>
        <taxon>Fabales</taxon>
        <taxon>Fabaceae</taxon>
        <taxon>Papilionoideae</taxon>
        <taxon>50 kb inversion clade</taxon>
        <taxon>NPAAA clade</taxon>
        <taxon>indigoferoid/millettioid clade</taxon>
        <taxon>Phaseoleae</taxon>
        <taxon>Vigna</taxon>
    </lineage>
</organism>
<sequence length="87" mass="9455">MNSSVEMSGLSVIEDSADSEDKGVLCSVSGDKDDDAESCNCDKGQAEEEEEEEDEEVGRLEDEGGEVIVNELEDKVFWETCIAVGYP</sequence>
<keyword evidence="3" id="KW-1185">Reference proteome</keyword>